<organism evidence="4 5">
    <name type="scientific">Pedobacter heparinus (strain ATCC 13125 / DSM 2366 / CIP 104194 / JCM 7457 / NBRC 12017 / NCIMB 9290 / NRRL B-14731 / HIM 762-3)</name>
    <dbReference type="NCBI Taxonomy" id="485917"/>
    <lineage>
        <taxon>Bacteria</taxon>
        <taxon>Pseudomonadati</taxon>
        <taxon>Bacteroidota</taxon>
        <taxon>Sphingobacteriia</taxon>
        <taxon>Sphingobacteriales</taxon>
        <taxon>Sphingobacteriaceae</taxon>
        <taxon>Pedobacter</taxon>
    </lineage>
</organism>
<dbReference type="Pfam" id="PF02709">
    <property type="entry name" value="Glyco_transf_7C"/>
    <property type="match status" value="1"/>
</dbReference>
<dbReference type="GO" id="GO:0016740">
    <property type="term" value="F:transferase activity"/>
    <property type="evidence" value="ECO:0007669"/>
    <property type="project" value="UniProtKB-KW"/>
</dbReference>
<dbReference type="PANTHER" id="PTHR43685:SF3">
    <property type="entry name" value="SLR2126 PROTEIN"/>
    <property type="match status" value="1"/>
</dbReference>
<dbReference type="STRING" id="485917.Phep_0560"/>
<sequence length="359" mass="42258">MNRLHHLKQTLPVNLLDNQAYLNLEFILLDYNSSDGLEHWVKKNMQEHLESGRLVYYKTCTPMHFNRSHSRNLAYKLADGDLICNIDADNYTGDGFAAYINEEFKKNENIFLTTLNSIEARGKDVLGRMCVKKSDFYKIGGYDERMVYYGFEDYDFANRLEFNNVRRTFITGDQDYFRAITHSNTERLSNEYAYGNLTTLLVNYLSPCSTDFLFLFSNKEYRRNIIIDPKAYPFSEPLSEFQKSQIRYPQSTLNALWLEGEWSGDESEINLKSKEGIQERLSFNEERKCFISDLCTEASDFYKILNPMFIQQAIMFYSQFTNRVIMHQNKIERRIIVNGLRFGNDVVYKNFDDQTPITT</sequence>
<dbReference type="PANTHER" id="PTHR43685">
    <property type="entry name" value="GLYCOSYLTRANSFERASE"/>
    <property type="match status" value="1"/>
</dbReference>
<evidence type="ECO:0008006" key="6">
    <source>
        <dbReference type="Google" id="ProtNLM"/>
    </source>
</evidence>
<protein>
    <recommendedName>
        <fullName evidence="6">Glycosyl transferase family 2</fullName>
    </recommendedName>
</protein>
<dbReference type="InterPro" id="IPR027791">
    <property type="entry name" value="Galactosyl_T_C"/>
</dbReference>
<dbReference type="SUPFAM" id="SSF53448">
    <property type="entry name" value="Nucleotide-diphospho-sugar transferases"/>
    <property type="match status" value="1"/>
</dbReference>
<feature type="domain" description="Glycosyltransferase 2-like" evidence="2">
    <location>
        <begin position="17"/>
        <end position="110"/>
    </location>
</feature>
<evidence type="ECO:0000256" key="1">
    <source>
        <dbReference type="ARBA" id="ARBA00022679"/>
    </source>
</evidence>
<dbReference type="Pfam" id="PF00535">
    <property type="entry name" value="Glycos_transf_2"/>
    <property type="match status" value="1"/>
</dbReference>
<evidence type="ECO:0000259" key="3">
    <source>
        <dbReference type="Pfam" id="PF02709"/>
    </source>
</evidence>
<dbReference type="InterPro" id="IPR001173">
    <property type="entry name" value="Glyco_trans_2-like"/>
</dbReference>
<dbReference type="InterPro" id="IPR050834">
    <property type="entry name" value="Glycosyltransf_2"/>
</dbReference>
<dbReference type="OrthoDB" id="6717394at2"/>
<name>C6Y0M2_PEDHD</name>
<evidence type="ECO:0000313" key="5">
    <source>
        <dbReference type="Proteomes" id="UP000000852"/>
    </source>
</evidence>
<reference evidence="4 5" key="1">
    <citation type="journal article" date="2009" name="Stand. Genomic Sci.">
        <title>Complete genome sequence of Pedobacter heparinus type strain (HIM 762-3).</title>
        <authorList>
            <person name="Han C."/>
            <person name="Spring S."/>
            <person name="Lapidus A."/>
            <person name="Del Rio T.G."/>
            <person name="Tice H."/>
            <person name="Copeland A."/>
            <person name="Cheng J.F."/>
            <person name="Lucas S."/>
            <person name="Chen F."/>
            <person name="Nolan M."/>
            <person name="Bruce D."/>
            <person name="Goodwin L."/>
            <person name="Pitluck S."/>
            <person name="Ivanova N."/>
            <person name="Mavromatis K."/>
            <person name="Mikhailova N."/>
            <person name="Pati A."/>
            <person name="Chen A."/>
            <person name="Palaniappan K."/>
            <person name="Land M."/>
            <person name="Hauser L."/>
            <person name="Chang Y.J."/>
            <person name="Jeffries C.C."/>
            <person name="Saunders E."/>
            <person name="Chertkov O."/>
            <person name="Brettin T."/>
            <person name="Goker M."/>
            <person name="Rohde M."/>
            <person name="Bristow J."/>
            <person name="Eisen J.A."/>
            <person name="Markowitz V."/>
            <person name="Hugenholtz P."/>
            <person name="Kyrpides N.C."/>
            <person name="Klenk H.P."/>
            <person name="Detter J.C."/>
        </authorList>
    </citation>
    <scope>NUCLEOTIDE SEQUENCE [LARGE SCALE GENOMIC DNA]</scope>
    <source>
        <strain evidence="5">ATCC 13125 / DSM 2366 / CIP 104194 / JCM 7457 / NBRC 12017 / NCIMB 9290 / NRRL B-14731 / HIM 762-3</strain>
    </source>
</reference>
<accession>C6Y0M2</accession>
<dbReference type="Gene3D" id="3.90.550.10">
    <property type="entry name" value="Spore Coat Polysaccharide Biosynthesis Protein SpsA, Chain A"/>
    <property type="match status" value="1"/>
</dbReference>
<dbReference type="KEGG" id="phe:Phep_0560"/>
<dbReference type="InterPro" id="IPR029044">
    <property type="entry name" value="Nucleotide-diphossugar_trans"/>
</dbReference>
<dbReference type="AlphaFoldDB" id="C6Y0M2"/>
<dbReference type="Proteomes" id="UP000000852">
    <property type="component" value="Chromosome"/>
</dbReference>
<evidence type="ECO:0000259" key="2">
    <source>
        <dbReference type="Pfam" id="PF00535"/>
    </source>
</evidence>
<keyword evidence="1" id="KW-0808">Transferase</keyword>
<dbReference type="eggNOG" id="COG1215">
    <property type="taxonomic scope" value="Bacteria"/>
</dbReference>
<dbReference type="EMBL" id="CP001681">
    <property type="protein sequence ID" value="ACU02783.1"/>
    <property type="molecule type" value="Genomic_DNA"/>
</dbReference>
<keyword evidence="5" id="KW-1185">Reference proteome</keyword>
<feature type="domain" description="Galactosyltransferase C-terminal" evidence="3">
    <location>
        <begin position="127"/>
        <end position="182"/>
    </location>
</feature>
<dbReference type="CDD" id="cd00761">
    <property type="entry name" value="Glyco_tranf_GTA_type"/>
    <property type="match status" value="1"/>
</dbReference>
<proteinExistence type="predicted"/>
<evidence type="ECO:0000313" key="4">
    <source>
        <dbReference type="EMBL" id="ACU02783.1"/>
    </source>
</evidence>
<dbReference type="HOGENOM" id="CLU_064475_0_0_10"/>
<gene>
    <name evidence="4" type="ordered locus">Phep_0560</name>
</gene>